<evidence type="ECO:0000256" key="7">
    <source>
        <dbReference type="SAM" id="MobiDB-lite"/>
    </source>
</evidence>
<keyword evidence="5" id="KW-0804">Transcription</keyword>
<dbReference type="Proteomes" id="UP000059680">
    <property type="component" value="Chromosome 5"/>
</dbReference>
<name>A0A0P0WHJ8_ORYSJ</name>
<organism evidence="10 11">
    <name type="scientific">Oryza sativa subsp. japonica</name>
    <name type="common">Rice</name>
    <dbReference type="NCBI Taxonomy" id="39947"/>
    <lineage>
        <taxon>Eukaryota</taxon>
        <taxon>Viridiplantae</taxon>
        <taxon>Streptophyta</taxon>
        <taxon>Embryophyta</taxon>
        <taxon>Tracheophyta</taxon>
        <taxon>Spermatophyta</taxon>
        <taxon>Magnoliopsida</taxon>
        <taxon>Liliopsida</taxon>
        <taxon>Poales</taxon>
        <taxon>Poaceae</taxon>
        <taxon>BOP clade</taxon>
        <taxon>Oryzoideae</taxon>
        <taxon>Oryzeae</taxon>
        <taxon>Oryzinae</taxon>
        <taxon>Oryza</taxon>
        <taxon>Oryza sativa</taxon>
    </lineage>
</organism>
<dbReference type="PROSITE" id="PS50090">
    <property type="entry name" value="MYB_LIKE"/>
    <property type="match status" value="1"/>
</dbReference>
<feature type="region of interest" description="Disordered" evidence="7">
    <location>
        <begin position="125"/>
        <end position="159"/>
    </location>
</feature>
<accession>A0A0P0WHJ8</accession>
<feature type="domain" description="HTH myb-type" evidence="9">
    <location>
        <begin position="7"/>
        <end position="36"/>
    </location>
</feature>
<feature type="domain" description="Myb-like" evidence="8">
    <location>
        <begin position="1"/>
        <end position="32"/>
    </location>
</feature>
<dbReference type="PANTHER" id="PTHR45675">
    <property type="entry name" value="MYB TRANSCRIPTION FACTOR-RELATED-RELATED"/>
    <property type="match status" value="1"/>
</dbReference>
<evidence type="ECO:0000256" key="1">
    <source>
        <dbReference type="ARBA" id="ARBA00004123"/>
    </source>
</evidence>
<protein>
    <submittedName>
        <fullName evidence="10">Os05g0132700 protein</fullName>
    </submittedName>
</protein>
<evidence type="ECO:0000313" key="10">
    <source>
        <dbReference type="EMBL" id="BAS92128.1"/>
    </source>
</evidence>
<keyword evidence="6" id="KW-0539">Nucleus</keyword>
<reference evidence="10 11" key="2">
    <citation type="journal article" date="2013" name="Plant Cell Physiol.">
        <title>Rice Annotation Project Database (RAP-DB): an integrative and interactive database for rice genomics.</title>
        <authorList>
            <person name="Sakai H."/>
            <person name="Lee S.S."/>
            <person name="Tanaka T."/>
            <person name="Numa H."/>
            <person name="Kim J."/>
            <person name="Kawahara Y."/>
            <person name="Wakimoto H."/>
            <person name="Yang C.C."/>
            <person name="Iwamoto M."/>
            <person name="Abe T."/>
            <person name="Yamada Y."/>
            <person name="Muto A."/>
            <person name="Inokuchi H."/>
            <person name="Ikemura T."/>
            <person name="Matsumoto T."/>
            <person name="Sasaki T."/>
            <person name="Itoh T."/>
        </authorList>
    </citation>
    <scope>NUCLEOTIDE SEQUENCE [LARGE SCALE GENOMIC DNA]</scope>
    <source>
        <strain evidence="11">cv. Nipponbare</strain>
    </source>
</reference>
<dbReference type="InterPro" id="IPR017930">
    <property type="entry name" value="Myb_dom"/>
</dbReference>
<dbReference type="GO" id="GO:0005634">
    <property type="term" value="C:nucleus"/>
    <property type="evidence" value="ECO:0007669"/>
    <property type="project" value="UniProtKB-SubCell"/>
</dbReference>
<feature type="compositionally biased region" description="Low complexity" evidence="7">
    <location>
        <begin position="148"/>
        <end position="159"/>
    </location>
</feature>
<evidence type="ECO:0000256" key="6">
    <source>
        <dbReference type="ARBA" id="ARBA00023242"/>
    </source>
</evidence>
<dbReference type="OMA" id="ILLCARW"/>
<sequence>MRILLCARWSKIAQYLPGRTDNEIKNYWRTRVQKHAKQLRCDVNSKEFRDVVRHVWMPRLIERIQADAAAAGEVAAPAPVSAAATRSMSSPAGAMYLHHQQIPLAAGAMVVAPAVSSEAYHHHGCGGGGDTSCSEPSQAAVTMSPDDASSTLRSSSAAAENDTIHGDVLSGSWSELLATTTTTIAATAGLPDFDELGDFEDNLWSLEDIWLHQQC</sequence>
<dbReference type="PANTHER" id="PTHR45675:SF128">
    <property type="entry name" value="MYB DNA-BINDING DOMAIN SUPERFAMILY PROTEIN-RELATED"/>
    <property type="match status" value="1"/>
</dbReference>
<feature type="compositionally biased region" description="Polar residues" evidence="7">
    <location>
        <begin position="131"/>
        <end position="141"/>
    </location>
</feature>
<proteinExistence type="predicted"/>
<evidence type="ECO:0000256" key="2">
    <source>
        <dbReference type="ARBA" id="ARBA00022737"/>
    </source>
</evidence>
<evidence type="ECO:0000256" key="5">
    <source>
        <dbReference type="ARBA" id="ARBA00023163"/>
    </source>
</evidence>
<dbReference type="AlphaFoldDB" id="A0A0P0WHJ8"/>
<reference evidence="11" key="1">
    <citation type="journal article" date="2005" name="Nature">
        <title>The map-based sequence of the rice genome.</title>
        <authorList>
            <consortium name="International rice genome sequencing project (IRGSP)"/>
            <person name="Matsumoto T."/>
            <person name="Wu J."/>
            <person name="Kanamori H."/>
            <person name="Katayose Y."/>
            <person name="Fujisawa M."/>
            <person name="Namiki N."/>
            <person name="Mizuno H."/>
            <person name="Yamamoto K."/>
            <person name="Antonio B.A."/>
            <person name="Baba T."/>
            <person name="Sakata K."/>
            <person name="Nagamura Y."/>
            <person name="Aoki H."/>
            <person name="Arikawa K."/>
            <person name="Arita K."/>
            <person name="Bito T."/>
            <person name="Chiden Y."/>
            <person name="Fujitsuka N."/>
            <person name="Fukunaka R."/>
            <person name="Hamada M."/>
            <person name="Harada C."/>
            <person name="Hayashi A."/>
            <person name="Hijishita S."/>
            <person name="Honda M."/>
            <person name="Hosokawa S."/>
            <person name="Ichikawa Y."/>
            <person name="Idonuma A."/>
            <person name="Iijima M."/>
            <person name="Ikeda M."/>
            <person name="Ikeno M."/>
            <person name="Ito K."/>
            <person name="Ito S."/>
            <person name="Ito T."/>
            <person name="Ito Y."/>
            <person name="Ito Y."/>
            <person name="Iwabuchi A."/>
            <person name="Kamiya K."/>
            <person name="Karasawa W."/>
            <person name="Kurita K."/>
            <person name="Katagiri S."/>
            <person name="Kikuta A."/>
            <person name="Kobayashi H."/>
            <person name="Kobayashi N."/>
            <person name="Machita K."/>
            <person name="Maehara T."/>
            <person name="Masukawa M."/>
            <person name="Mizubayashi T."/>
            <person name="Mukai Y."/>
            <person name="Nagasaki H."/>
            <person name="Nagata Y."/>
            <person name="Naito S."/>
            <person name="Nakashima M."/>
            <person name="Nakama Y."/>
            <person name="Nakamichi Y."/>
            <person name="Nakamura M."/>
            <person name="Meguro A."/>
            <person name="Negishi M."/>
            <person name="Ohta I."/>
            <person name="Ohta T."/>
            <person name="Okamoto M."/>
            <person name="Ono N."/>
            <person name="Saji S."/>
            <person name="Sakaguchi M."/>
            <person name="Sakai K."/>
            <person name="Shibata M."/>
            <person name="Shimokawa T."/>
            <person name="Song J."/>
            <person name="Takazaki Y."/>
            <person name="Terasawa K."/>
            <person name="Tsugane M."/>
            <person name="Tsuji K."/>
            <person name="Ueda S."/>
            <person name="Waki K."/>
            <person name="Yamagata H."/>
            <person name="Yamamoto M."/>
            <person name="Yamamoto S."/>
            <person name="Yamane H."/>
            <person name="Yoshiki S."/>
            <person name="Yoshihara R."/>
            <person name="Yukawa K."/>
            <person name="Zhong H."/>
            <person name="Yano M."/>
            <person name="Yuan Q."/>
            <person name="Ouyang S."/>
            <person name="Liu J."/>
            <person name="Jones K.M."/>
            <person name="Gansberger K."/>
            <person name="Moffat K."/>
            <person name="Hill J."/>
            <person name="Bera J."/>
            <person name="Fadrosh D."/>
            <person name="Jin S."/>
            <person name="Johri S."/>
            <person name="Kim M."/>
            <person name="Overton L."/>
            <person name="Reardon M."/>
            <person name="Tsitrin T."/>
            <person name="Vuong H."/>
            <person name="Weaver B."/>
            <person name="Ciecko A."/>
            <person name="Tallon L."/>
            <person name="Jackson J."/>
            <person name="Pai G."/>
            <person name="Aken S.V."/>
            <person name="Utterback T."/>
            <person name="Reidmuller S."/>
            <person name="Feldblyum T."/>
            <person name="Hsiao J."/>
            <person name="Zismann V."/>
            <person name="Iobst S."/>
            <person name="de Vazeille A.R."/>
            <person name="Buell C.R."/>
            <person name="Ying K."/>
            <person name="Li Y."/>
            <person name="Lu T."/>
            <person name="Huang Y."/>
            <person name="Zhao Q."/>
            <person name="Feng Q."/>
            <person name="Zhang L."/>
            <person name="Zhu J."/>
            <person name="Weng Q."/>
            <person name="Mu J."/>
            <person name="Lu Y."/>
            <person name="Fan D."/>
            <person name="Liu Y."/>
            <person name="Guan J."/>
            <person name="Zhang Y."/>
            <person name="Yu S."/>
            <person name="Liu X."/>
            <person name="Zhang Y."/>
            <person name="Hong G."/>
            <person name="Han B."/>
            <person name="Choisne N."/>
            <person name="Demange N."/>
            <person name="Orjeda G."/>
            <person name="Samain S."/>
            <person name="Cattolico L."/>
            <person name="Pelletier E."/>
            <person name="Couloux A."/>
            <person name="Segurens B."/>
            <person name="Wincker P."/>
            <person name="D'Hont A."/>
            <person name="Scarpelli C."/>
            <person name="Weissenbach J."/>
            <person name="Salanoubat M."/>
            <person name="Quetier F."/>
            <person name="Yu Y."/>
            <person name="Kim H.R."/>
            <person name="Rambo T."/>
            <person name="Currie J."/>
            <person name="Collura K."/>
            <person name="Luo M."/>
            <person name="Yang T."/>
            <person name="Ammiraju J.S.S."/>
            <person name="Engler F."/>
            <person name="Soderlund C."/>
            <person name="Wing R.A."/>
            <person name="Palmer L.E."/>
            <person name="de la Bastide M."/>
            <person name="Spiegel L."/>
            <person name="Nascimento L."/>
            <person name="Zutavern T."/>
            <person name="O'Shaughnessy A."/>
            <person name="Dike S."/>
            <person name="Dedhia N."/>
            <person name="Preston R."/>
            <person name="Balija V."/>
            <person name="McCombie W.R."/>
            <person name="Chow T."/>
            <person name="Chen H."/>
            <person name="Chung M."/>
            <person name="Chen C."/>
            <person name="Shaw J."/>
            <person name="Wu H."/>
            <person name="Hsiao K."/>
            <person name="Chao Y."/>
            <person name="Chu M."/>
            <person name="Cheng C."/>
            <person name="Hour A."/>
            <person name="Lee P."/>
            <person name="Lin S."/>
            <person name="Lin Y."/>
            <person name="Liou J."/>
            <person name="Liu S."/>
            <person name="Hsing Y."/>
            <person name="Raghuvanshi S."/>
            <person name="Mohanty A."/>
            <person name="Bharti A.K."/>
            <person name="Gaur A."/>
            <person name="Gupta V."/>
            <person name="Kumar D."/>
            <person name="Ravi V."/>
            <person name="Vij S."/>
            <person name="Kapur A."/>
            <person name="Khurana P."/>
            <person name="Khurana P."/>
            <person name="Khurana J.P."/>
            <person name="Tyagi A.K."/>
            <person name="Gaikwad K."/>
            <person name="Singh A."/>
            <person name="Dalal V."/>
            <person name="Srivastava S."/>
            <person name="Dixit A."/>
            <person name="Pal A.K."/>
            <person name="Ghazi I.A."/>
            <person name="Yadav M."/>
            <person name="Pandit A."/>
            <person name="Bhargava A."/>
            <person name="Sureshbabu K."/>
            <person name="Batra K."/>
            <person name="Sharma T.R."/>
            <person name="Mohapatra T."/>
            <person name="Singh N.K."/>
            <person name="Messing J."/>
            <person name="Nelson A.B."/>
            <person name="Fuks G."/>
            <person name="Kavchok S."/>
            <person name="Keizer G."/>
            <person name="Linton E."/>
            <person name="Llaca V."/>
            <person name="Song R."/>
            <person name="Tanyolac B."/>
            <person name="Young S."/>
            <person name="Ho-Il K."/>
            <person name="Hahn J.H."/>
            <person name="Sangsakoo G."/>
            <person name="Vanavichit A."/>
            <person name="de Mattos Luiz.A.T."/>
            <person name="Zimmer P.D."/>
            <person name="Malone G."/>
            <person name="Dellagostin O."/>
            <person name="de Oliveira A.C."/>
            <person name="Bevan M."/>
            <person name="Bancroft I."/>
            <person name="Minx P."/>
            <person name="Cordum H."/>
            <person name="Wilson R."/>
            <person name="Cheng Z."/>
            <person name="Jin W."/>
            <person name="Jiang J."/>
            <person name="Leong S.A."/>
            <person name="Iwama H."/>
            <person name="Gojobori T."/>
            <person name="Itoh T."/>
            <person name="Niimura Y."/>
            <person name="Fujii Y."/>
            <person name="Habara T."/>
            <person name="Sakai H."/>
            <person name="Sato Y."/>
            <person name="Wilson G."/>
            <person name="Kumar K."/>
            <person name="McCouch S."/>
            <person name="Juretic N."/>
            <person name="Hoen D."/>
            <person name="Wright S."/>
            <person name="Bruskiewich R."/>
            <person name="Bureau T."/>
            <person name="Miyao A."/>
            <person name="Hirochika H."/>
            <person name="Nishikawa T."/>
            <person name="Kadowaki K."/>
            <person name="Sugiura M."/>
            <person name="Burr B."/>
            <person name="Sasaki T."/>
        </authorList>
    </citation>
    <scope>NUCLEOTIDE SEQUENCE [LARGE SCALE GENOMIC DNA]</scope>
    <source>
        <strain evidence="11">cv. Nipponbare</strain>
    </source>
</reference>
<gene>
    <name evidence="10" type="ordered locus">Os05g0132700</name>
    <name evidence="10" type="ORF">OSNPB_050132700</name>
</gene>
<dbReference type="CDD" id="cd00167">
    <property type="entry name" value="SANT"/>
    <property type="match status" value="1"/>
</dbReference>
<reference evidence="10 11" key="3">
    <citation type="journal article" date="2013" name="Rice">
        <title>Improvement of the Oryza sativa Nipponbare reference genome using next generation sequence and optical map data.</title>
        <authorList>
            <person name="Kawahara Y."/>
            <person name="de la Bastide M."/>
            <person name="Hamilton J.P."/>
            <person name="Kanamori H."/>
            <person name="McCombie W.R."/>
            <person name="Ouyang S."/>
            <person name="Schwartz D.C."/>
            <person name="Tanaka T."/>
            <person name="Wu J."/>
            <person name="Zhou S."/>
            <person name="Childs K.L."/>
            <person name="Davidson R.M."/>
            <person name="Lin H."/>
            <person name="Quesada-Ocampo L."/>
            <person name="Vaillancourt B."/>
            <person name="Sakai H."/>
            <person name="Lee S.S."/>
            <person name="Kim J."/>
            <person name="Numa H."/>
            <person name="Itoh T."/>
            <person name="Buell C.R."/>
            <person name="Matsumoto T."/>
        </authorList>
    </citation>
    <scope>NUCLEOTIDE SEQUENCE [LARGE SCALE GENOMIC DNA]</scope>
    <source>
        <strain evidence="11">cv. Nipponbare</strain>
    </source>
</reference>
<keyword evidence="4" id="KW-0238">DNA-binding</keyword>
<dbReference type="PaxDb" id="39947-A0A0P0WHJ8"/>
<dbReference type="EMBL" id="AP014961">
    <property type="protein sequence ID" value="BAS92128.1"/>
    <property type="molecule type" value="Genomic_DNA"/>
</dbReference>
<dbReference type="PROSITE" id="PS51294">
    <property type="entry name" value="HTH_MYB"/>
    <property type="match status" value="1"/>
</dbReference>
<dbReference type="STRING" id="39947.A0A0P0WHJ8"/>
<evidence type="ECO:0000259" key="8">
    <source>
        <dbReference type="PROSITE" id="PS50090"/>
    </source>
</evidence>
<dbReference type="InterPro" id="IPR044676">
    <property type="entry name" value="EOBI/EOBII-like_plant"/>
</dbReference>
<keyword evidence="2" id="KW-0677">Repeat</keyword>
<dbReference type="GO" id="GO:0043565">
    <property type="term" value="F:sequence-specific DNA binding"/>
    <property type="evidence" value="ECO:0007669"/>
    <property type="project" value="InterPro"/>
</dbReference>
<evidence type="ECO:0000259" key="9">
    <source>
        <dbReference type="PROSITE" id="PS51294"/>
    </source>
</evidence>
<dbReference type="GO" id="GO:0003700">
    <property type="term" value="F:DNA-binding transcription factor activity"/>
    <property type="evidence" value="ECO:0007669"/>
    <property type="project" value="InterPro"/>
</dbReference>
<evidence type="ECO:0000313" key="11">
    <source>
        <dbReference type="Proteomes" id="UP000059680"/>
    </source>
</evidence>
<dbReference type="SUPFAM" id="SSF46689">
    <property type="entry name" value="Homeodomain-like"/>
    <property type="match status" value="1"/>
</dbReference>
<evidence type="ECO:0000256" key="3">
    <source>
        <dbReference type="ARBA" id="ARBA00023015"/>
    </source>
</evidence>
<dbReference type="Pfam" id="PF00249">
    <property type="entry name" value="Myb_DNA-binding"/>
    <property type="match status" value="1"/>
</dbReference>
<dbReference type="Gene3D" id="1.10.10.60">
    <property type="entry name" value="Homeodomain-like"/>
    <property type="match status" value="1"/>
</dbReference>
<dbReference type="InParanoid" id="A0A0P0WHJ8"/>
<comment type="subcellular location">
    <subcellularLocation>
        <location evidence="1">Nucleus</location>
    </subcellularLocation>
</comment>
<keyword evidence="11" id="KW-1185">Reference proteome</keyword>
<dbReference type="eggNOG" id="KOG0048">
    <property type="taxonomic scope" value="Eukaryota"/>
</dbReference>
<dbReference type="InterPro" id="IPR009057">
    <property type="entry name" value="Homeodomain-like_sf"/>
</dbReference>
<dbReference type="InterPro" id="IPR001005">
    <property type="entry name" value="SANT/Myb"/>
</dbReference>
<keyword evidence="3" id="KW-0805">Transcription regulation</keyword>
<evidence type="ECO:0000256" key="4">
    <source>
        <dbReference type="ARBA" id="ARBA00023125"/>
    </source>
</evidence>
<dbReference type="Gramene" id="Os05t0132700-01">
    <property type="protein sequence ID" value="Os05t0132700-01"/>
    <property type="gene ID" value="Os05g0132700"/>
</dbReference>